<name>A0A285NGF9_9HYPH</name>
<dbReference type="RefSeq" id="WP_210200772.1">
    <property type="nucleotide sequence ID" value="NZ_OBEL01000001.1"/>
</dbReference>
<feature type="chain" id="PRO_5013035481" evidence="2">
    <location>
        <begin position="28"/>
        <end position="257"/>
    </location>
</feature>
<reference evidence="3 4" key="1">
    <citation type="submission" date="2017-09" db="EMBL/GenBank/DDBJ databases">
        <authorList>
            <person name="Ehlers B."/>
            <person name="Leendertz F.H."/>
        </authorList>
    </citation>
    <scope>NUCLEOTIDE SEQUENCE [LARGE SCALE GENOMIC DNA]</scope>
    <source>
        <strain evidence="3 4">DSM 18289</strain>
    </source>
</reference>
<evidence type="ECO:0000313" key="4">
    <source>
        <dbReference type="Proteomes" id="UP000219439"/>
    </source>
</evidence>
<keyword evidence="4" id="KW-1185">Reference proteome</keyword>
<protein>
    <submittedName>
        <fullName evidence="3">Uncharacterized protein</fullName>
    </submittedName>
</protein>
<dbReference type="EMBL" id="OBEL01000001">
    <property type="protein sequence ID" value="SNZ07983.1"/>
    <property type="molecule type" value="Genomic_DNA"/>
</dbReference>
<gene>
    <name evidence="3" type="ORF">SAMN06265368_1371</name>
</gene>
<feature type="region of interest" description="Disordered" evidence="1">
    <location>
        <begin position="41"/>
        <end position="71"/>
    </location>
</feature>
<evidence type="ECO:0000256" key="2">
    <source>
        <dbReference type="SAM" id="SignalP"/>
    </source>
</evidence>
<proteinExistence type="predicted"/>
<dbReference type="AlphaFoldDB" id="A0A285NGF9"/>
<sequence>MRRQSIRLVPLFSCLAASLVSNPTAIAASSVTTERIIGLPNYSTSSQETPATLNGDINNSAGSGASLNGDEIINQEPEGAEGQLAVPPLEADLPITIAPDAPLPRIFYDISSAPSGVQRMHATLLEATQSGDMEKMRIAIEINELPPIIGFDEGETDPIAQLRSLSGDPEGSEILAIMNEILEAGYIIQDKGTPQELYIWPYFADYPLSRLTRPQRVELFRLITAGDYSEMQALGHYMFYRIAIGPDGTWHYFTASD</sequence>
<feature type="signal peptide" evidence="2">
    <location>
        <begin position="1"/>
        <end position="27"/>
    </location>
</feature>
<feature type="compositionally biased region" description="Polar residues" evidence="1">
    <location>
        <begin position="41"/>
        <end position="66"/>
    </location>
</feature>
<keyword evidence="2" id="KW-0732">Signal</keyword>
<accession>A0A285NGF9</accession>
<dbReference type="Proteomes" id="UP000219439">
    <property type="component" value="Unassembled WGS sequence"/>
</dbReference>
<evidence type="ECO:0000313" key="3">
    <source>
        <dbReference type="EMBL" id="SNZ07983.1"/>
    </source>
</evidence>
<organism evidence="3 4">
    <name type="scientific">Cohaesibacter gelatinilyticus</name>
    <dbReference type="NCBI Taxonomy" id="372072"/>
    <lineage>
        <taxon>Bacteria</taxon>
        <taxon>Pseudomonadati</taxon>
        <taxon>Pseudomonadota</taxon>
        <taxon>Alphaproteobacteria</taxon>
        <taxon>Hyphomicrobiales</taxon>
        <taxon>Cohaesibacteraceae</taxon>
    </lineage>
</organism>
<evidence type="ECO:0000256" key="1">
    <source>
        <dbReference type="SAM" id="MobiDB-lite"/>
    </source>
</evidence>